<name>A0A8R2B948_ACYPI</name>
<dbReference type="SUPFAM" id="SSF53098">
    <property type="entry name" value="Ribonuclease H-like"/>
    <property type="match status" value="1"/>
</dbReference>
<dbReference type="OrthoDB" id="6582095at2759"/>
<accession>A0A8R2B948</accession>
<dbReference type="GO" id="GO:0003676">
    <property type="term" value="F:nucleic acid binding"/>
    <property type="evidence" value="ECO:0007669"/>
    <property type="project" value="InterPro"/>
</dbReference>
<dbReference type="PANTHER" id="PTHR47331">
    <property type="entry name" value="PHD-TYPE DOMAIN-CONTAINING PROTEIN"/>
    <property type="match status" value="1"/>
</dbReference>
<dbReference type="GO" id="GO:0071897">
    <property type="term" value="P:DNA biosynthetic process"/>
    <property type="evidence" value="ECO:0007669"/>
    <property type="project" value="UniProtKB-ARBA"/>
</dbReference>
<dbReference type="Pfam" id="PF18701">
    <property type="entry name" value="DUF5641"/>
    <property type="match status" value="1"/>
</dbReference>
<dbReference type="InterPro" id="IPR041588">
    <property type="entry name" value="Integrase_H2C2"/>
</dbReference>
<dbReference type="AlphaFoldDB" id="A0A8R2B948"/>
<dbReference type="EnsemblMetazoa" id="XM_008189130.1">
    <property type="protein sequence ID" value="XP_008187352.1"/>
    <property type="gene ID" value="LOC103310532"/>
</dbReference>
<evidence type="ECO:0000259" key="1">
    <source>
        <dbReference type="PROSITE" id="PS50994"/>
    </source>
</evidence>
<dbReference type="Proteomes" id="UP000007819">
    <property type="component" value="Chromosome A1"/>
</dbReference>
<organism evidence="2 3">
    <name type="scientific">Acyrthosiphon pisum</name>
    <name type="common">Pea aphid</name>
    <dbReference type="NCBI Taxonomy" id="7029"/>
    <lineage>
        <taxon>Eukaryota</taxon>
        <taxon>Metazoa</taxon>
        <taxon>Ecdysozoa</taxon>
        <taxon>Arthropoda</taxon>
        <taxon>Hexapoda</taxon>
        <taxon>Insecta</taxon>
        <taxon>Pterygota</taxon>
        <taxon>Neoptera</taxon>
        <taxon>Paraneoptera</taxon>
        <taxon>Hemiptera</taxon>
        <taxon>Sternorrhyncha</taxon>
        <taxon>Aphidomorpha</taxon>
        <taxon>Aphidoidea</taxon>
        <taxon>Aphididae</taxon>
        <taxon>Macrosiphini</taxon>
        <taxon>Acyrthosiphon</taxon>
    </lineage>
</organism>
<reference evidence="3" key="1">
    <citation type="submission" date="2010-06" db="EMBL/GenBank/DDBJ databases">
        <authorList>
            <person name="Jiang H."/>
            <person name="Abraham K."/>
            <person name="Ali S."/>
            <person name="Alsbrooks S.L."/>
            <person name="Anim B.N."/>
            <person name="Anosike U.S."/>
            <person name="Attaway T."/>
            <person name="Bandaranaike D.P."/>
            <person name="Battles P.K."/>
            <person name="Bell S.N."/>
            <person name="Bell A.V."/>
            <person name="Beltran B."/>
            <person name="Bickham C."/>
            <person name="Bustamante Y."/>
            <person name="Caleb T."/>
            <person name="Canada A."/>
            <person name="Cardenas V."/>
            <person name="Carter K."/>
            <person name="Chacko J."/>
            <person name="Chandrabose M.N."/>
            <person name="Chavez D."/>
            <person name="Chavez A."/>
            <person name="Chen L."/>
            <person name="Chu H.-S."/>
            <person name="Claassen K.J."/>
            <person name="Cockrell R."/>
            <person name="Collins M."/>
            <person name="Cooper J.A."/>
            <person name="Cree A."/>
            <person name="Curry S.M."/>
            <person name="Da Y."/>
            <person name="Dao M.D."/>
            <person name="Das B."/>
            <person name="Davila M.-L."/>
            <person name="Davy-Carroll L."/>
            <person name="Denson S."/>
            <person name="Dinh H."/>
            <person name="Ebong V.E."/>
            <person name="Edwards J.R."/>
            <person name="Egan A."/>
            <person name="El-Daye J."/>
            <person name="Escobedo L."/>
            <person name="Fernandez S."/>
            <person name="Fernando P.R."/>
            <person name="Flagg N."/>
            <person name="Forbes L.D."/>
            <person name="Fowler R.G."/>
            <person name="Fu Q."/>
            <person name="Gabisi R.A."/>
            <person name="Ganer J."/>
            <person name="Garbino Pronczuk A."/>
            <person name="Garcia R.M."/>
            <person name="Garner T."/>
            <person name="Garrett T.E."/>
            <person name="Gonzalez D.A."/>
            <person name="Hamid H."/>
            <person name="Hawkins E.S."/>
            <person name="Hirani K."/>
            <person name="Hogues M.E."/>
            <person name="Hollins B."/>
            <person name="Hsiao C.-H."/>
            <person name="Jabil R."/>
            <person name="James M.L."/>
            <person name="Jhangiani S.N."/>
            <person name="Johnson B."/>
            <person name="Johnson Q."/>
            <person name="Joshi V."/>
            <person name="Kalu J.B."/>
            <person name="Kam C."/>
            <person name="Kashfia A."/>
            <person name="Keebler J."/>
            <person name="Kisamo H."/>
            <person name="Kovar C.L."/>
            <person name="Lago L.A."/>
            <person name="Lai C.-Y."/>
            <person name="Laidlaw J."/>
            <person name="Lara F."/>
            <person name="Le T.-K."/>
            <person name="Lee S.L."/>
            <person name="Legall F.H."/>
            <person name="Lemon S.J."/>
            <person name="Lewis L.R."/>
            <person name="Li B."/>
            <person name="Liu Y."/>
            <person name="Liu Y.-S."/>
            <person name="Lopez J."/>
            <person name="Lozado R.J."/>
            <person name="Lu J."/>
            <person name="Madu R.C."/>
            <person name="Maheshwari M."/>
            <person name="Maheshwari R."/>
            <person name="Malloy K."/>
            <person name="Martinez E."/>
            <person name="Mathew T."/>
            <person name="Mercado I.C."/>
            <person name="Mercado C."/>
            <person name="Meyer B."/>
            <person name="Montgomery K."/>
            <person name="Morgan M.B."/>
            <person name="Munidasa M."/>
            <person name="Nazareth L.V."/>
            <person name="Nelson J."/>
            <person name="Ng B.M."/>
            <person name="Nguyen N.B."/>
            <person name="Nguyen P.Q."/>
            <person name="Nguyen T."/>
            <person name="Obregon M."/>
            <person name="Okwuonu G.O."/>
            <person name="Onwere C.G."/>
            <person name="Orozco G."/>
            <person name="Parra A."/>
            <person name="Patel S."/>
            <person name="Patil S."/>
            <person name="Perez A."/>
            <person name="Perez Y."/>
            <person name="Pham C."/>
            <person name="Primus E.L."/>
            <person name="Pu L.-L."/>
            <person name="Puazo M."/>
            <person name="Qin X."/>
            <person name="Quiroz J.B."/>
            <person name="Reese J."/>
            <person name="Richards S."/>
            <person name="Rives C.M."/>
            <person name="Robberts R."/>
            <person name="Ruiz S.J."/>
            <person name="Ruiz M.J."/>
            <person name="Santibanez J."/>
            <person name="Schneider B.W."/>
            <person name="Sisson I."/>
            <person name="Smith M."/>
            <person name="Sodergren E."/>
            <person name="Song X.-Z."/>
            <person name="Song B.B."/>
            <person name="Summersgill H."/>
            <person name="Thelus R."/>
            <person name="Thornton R.D."/>
            <person name="Trejos Z.Y."/>
            <person name="Usmani K."/>
            <person name="Vattathil S."/>
            <person name="Villasana D."/>
            <person name="Walker D.L."/>
            <person name="Wang S."/>
            <person name="Wang K."/>
            <person name="White C.S."/>
            <person name="Williams A.C."/>
            <person name="Williamson J."/>
            <person name="Wilson K."/>
            <person name="Woghiren I.O."/>
            <person name="Woodworth J.R."/>
            <person name="Worley K.C."/>
            <person name="Wright R.A."/>
            <person name="Wu W."/>
            <person name="Young L."/>
            <person name="Zhang L."/>
            <person name="Zhang J."/>
            <person name="Zhu Y."/>
            <person name="Muzny D.M."/>
            <person name="Weinstock G."/>
            <person name="Gibbs R.A."/>
        </authorList>
    </citation>
    <scope>NUCLEOTIDE SEQUENCE [LARGE SCALE GENOMIC DNA]</scope>
    <source>
        <strain evidence="3">LSR1</strain>
    </source>
</reference>
<dbReference type="RefSeq" id="XP_008187352.1">
    <property type="nucleotide sequence ID" value="XM_008189130.1"/>
</dbReference>
<dbReference type="Pfam" id="PF05380">
    <property type="entry name" value="Peptidase_A17"/>
    <property type="match status" value="1"/>
</dbReference>
<evidence type="ECO:0000313" key="3">
    <source>
        <dbReference type="Proteomes" id="UP000007819"/>
    </source>
</evidence>
<dbReference type="PROSITE" id="PS50994">
    <property type="entry name" value="INTEGRASE"/>
    <property type="match status" value="1"/>
</dbReference>
<dbReference type="InterPro" id="IPR040676">
    <property type="entry name" value="DUF5641"/>
</dbReference>
<proteinExistence type="predicted"/>
<dbReference type="InterPro" id="IPR036397">
    <property type="entry name" value="RNaseH_sf"/>
</dbReference>
<reference evidence="2" key="2">
    <citation type="submission" date="2022-06" db="UniProtKB">
        <authorList>
            <consortium name="EnsemblMetazoa"/>
        </authorList>
    </citation>
    <scope>IDENTIFICATION</scope>
</reference>
<dbReference type="GeneID" id="103310532"/>
<evidence type="ECO:0000313" key="2">
    <source>
        <dbReference type="EnsemblMetazoa" id="XP_008187352.1"/>
    </source>
</evidence>
<keyword evidence="3" id="KW-1185">Reference proteome</keyword>
<sequence>MFRQVEVAEEDRNLQRIVWRSNPSEALRTYRLGRVAYGTTSASFMTTKCLSVLSEEFNSQFPNAAKAVRTDFYMDDLLSGAQTEEECLRLQKNITRILNSAKMPLRKWCSNSQSVLEHIDNKNDDELLVLDLGANDVIKSLGLCWKPVVDVFQFNVAISDKNSEATKRSLLSALNSIFDPLGFLAPVLVKGKIFLQQLWLVKADWDSSLSVEIKQKWYNYWSDLSTLKTLEIPRKAVACAGLRTEFHGFCDASENAYGACIYVRCKLPSGVWQSRLLCASTRVAPLKGATIPRLELGGSPSTGSVSNEVLGWLNSQSSRLKTYVSNRVAQILDITNTEQWYYVRTYDNPADVLSRGVKAQDLKGIELWWSGPKWLSHEQNGWRFERVSLPTGEELPEQKTVRFVLLTVQLPMRLVDSCSNWQRLRRATAWILRFIEFIKTKRTPQLIRYLTVKELMVAEQRLIAYAQREAFPEEHEALAKNKDIPGRSKLRSLNIGLRYGMIVVGGRLDNANLSQDQRQPIILPYNHRITQLIFLDYHMKLLHCGPQLLLAEIRQRYWPLSGRLLARSTVRRCVKCVRSKPIFKIPIMAPLPRERVQCSRPFTYTGVDFAGPLIIRSGIRGRSGTKAWVSIFVCFSTRAVHIEVVEDLTSKAFIAALRRFVARRGKPAELWSDNGTNFVGANKELTKYTQHLGSQLANEGITWRFNPPSAPHFGGLWEAAVKSAKHHLARTTGEAKLTLSELSTLLCQIEACLNSRPLTPMSSDPNDFTSLTPAHFLLGAPVTSFPEPDLNGEEPHAMRRWKFVQHLLQTFWKRWHMEYLPQLQVRGKWTSGSSNLAIDDLVIVKEDNLPPFKWHLARVIELHLGCDGNVRVVSVRNSSGKTMRRPVAKLCKLPIDSEKSVEK</sequence>
<dbReference type="InterPro" id="IPR008042">
    <property type="entry name" value="Retrotrans_Pao"/>
</dbReference>
<dbReference type="GO" id="GO:0015074">
    <property type="term" value="P:DNA integration"/>
    <property type="evidence" value="ECO:0007669"/>
    <property type="project" value="InterPro"/>
</dbReference>
<dbReference type="KEGG" id="api:103310532"/>
<dbReference type="PANTHER" id="PTHR47331:SF4">
    <property type="entry name" value="PEPTIDASE S1 DOMAIN-CONTAINING PROTEIN"/>
    <property type="match status" value="1"/>
</dbReference>
<dbReference type="GO" id="GO:0042575">
    <property type="term" value="C:DNA polymerase complex"/>
    <property type="evidence" value="ECO:0007669"/>
    <property type="project" value="UniProtKB-ARBA"/>
</dbReference>
<dbReference type="InterPro" id="IPR001584">
    <property type="entry name" value="Integrase_cat-core"/>
</dbReference>
<dbReference type="SUPFAM" id="SSF56672">
    <property type="entry name" value="DNA/RNA polymerases"/>
    <property type="match status" value="1"/>
</dbReference>
<dbReference type="Pfam" id="PF17921">
    <property type="entry name" value="Integrase_H2C2"/>
    <property type="match status" value="1"/>
</dbReference>
<feature type="domain" description="Integrase catalytic" evidence="1">
    <location>
        <begin position="597"/>
        <end position="781"/>
    </location>
</feature>
<protein>
    <recommendedName>
        <fullName evidence="1">Integrase catalytic domain-containing protein</fullName>
    </recommendedName>
</protein>
<dbReference type="Gene3D" id="3.30.420.10">
    <property type="entry name" value="Ribonuclease H-like superfamily/Ribonuclease H"/>
    <property type="match status" value="1"/>
</dbReference>
<dbReference type="InterPro" id="IPR043502">
    <property type="entry name" value="DNA/RNA_pol_sf"/>
</dbReference>
<dbReference type="InterPro" id="IPR012337">
    <property type="entry name" value="RNaseH-like_sf"/>
</dbReference>